<dbReference type="PANTHER" id="PTHR10044:SF139">
    <property type="entry name" value="DEATH-ASSOCIATED INHIBITOR OF APOPTOSIS 2"/>
    <property type="match status" value="1"/>
</dbReference>
<dbReference type="Proteomes" id="UP000230750">
    <property type="component" value="Unassembled WGS sequence"/>
</dbReference>
<gene>
    <name evidence="1" type="ORF">BSL78_14157</name>
</gene>
<proteinExistence type="predicted"/>
<dbReference type="PROSITE" id="PS01282">
    <property type="entry name" value="BIR_REPEAT_1"/>
    <property type="match status" value="1"/>
</dbReference>
<dbReference type="EMBL" id="MRZV01000489">
    <property type="protein sequence ID" value="PIK48979.1"/>
    <property type="molecule type" value="Genomic_DNA"/>
</dbReference>
<dbReference type="GO" id="GO:0031398">
    <property type="term" value="P:positive regulation of protein ubiquitination"/>
    <property type="evidence" value="ECO:0007669"/>
    <property type="project" value="TreeGrafter"/>
</dbReference>
<dbReference type="Gene3D" id="1.10.1170.10">
    <property type="entry name" value="Inhibitor Of Apoptosis Protein (2mihbC-IAP-1), Chain A"/>
    <property type="match status" value="2"/>
</dbReference>
<dbReference type="STRING" id="307972.A0A2G8KLT6"/>
<dbReference type="OrthoDB" id="774873at2759"/>
<protein>
    <submittedName>
        <fullName evidence="1">Putative E3 ubiquitin-protein ligase XIAP isoform X2</fullName>
    </submittedName>
</protein>
<dbReference type="GO" id="GO:0005634">
    <property type="term" value="C:nucleus"/>
    <property type="evidence" value="ECO:0007669"/>
    <property type="project" value="TreeGrafter"/>
</dbReference>
<keyword evidence="2" id="KW-1185">Reference proteome</keyword>
<accession>A0A2G8KLT6</accession>
<dbReference type="GO" id="GO:0061630">
    <property type="term" value="F:ubiquitin protein ligase activity"/>
    <property type="evidence" value="ECO:0007669"/>
    <property type="project" value="TreeGrafter"/>
</dbReference>
<dbReference type="GO" id="GO:0051726">
    <property type="term" value="P:regulation of cell cycle"/>
    <property type="evidence" value="ECO:0007669"/>
    <property type="project" value="TreeGrafter"/>
</dbReference>
<dbReference type="PANTHER" id="PTHR10044">
    <property type="entry name" value="INHIBITOR OF APOPTOSIS"/>
    <property type="match status" value="1"/>
</dbReference>
<dbReference type="InterPro" id="IPR001370">
    <property type="entry name" value="BIR_rpt"/>
</dbReference>
<dbReference type="Pfam" id="PF00653">
    <property type="entry name" value="BIR"/>
    <property type="match status" value="2"/>
</dbReference>
<evidence type="ECO:0000313" key="2">
    <source>
        <dbReference type="Proteomes" id="UP000230750"/>
    </source>
</evidence>
<dbReference type="PROSITE" id="PS50143">
    <property type="entry name" value="BIR_REPEAT_2"/>
    <property type="match status" value="2"/>
</dbReference>
<dbReference type="CDD" id="cd00022">
    <property type="entry name" value="BIR"/>
    <property type="match status" value="2"/>
</dbReference>
<dbReference type="InterPro" id="IPR050784">
    <property type="entry name" value="IAP"/>
</dbReference>
<sequence length="234" mass="26778">MNSELERYRTYEKLGWPNSIPVEPRDLAAAGMYFTGQRDRVACFACRGCLSNWEAGDSPQEEHRRLFPKCPFILGQYCDNVPLDKETNSTDSMPSGLPDYAIKTPPLDRLVPSKLGIPASGRLIHPMDIVMSSRPTPDVLQTCQHPQYAMENQRLDSYRGWPARNPMKPTVLSRAGFFYSGASDKVICFYCGGSLQSWQQEDDPWVEHARSFQRCEWLMQQKGPYFMEHVLRTS</sequence>
<dbReference type="GO" id="GO:0005737">
    <property type="term" value="C:cytoplasm"/>
    <property type="evidence" value="ECO:0007669"/>
    <property type="project" value="TreeGrafter"/>
</dbReference>
<dbReference type="SUPFAM" id="SSF57924">
    <property type="entry name" value="Inhibitor of apoptosis (IAP) repeat"/>
    <property type="match status" value="2"/>
</dbReference>
<dbReference type="GO" id="GO:0043027">
    <property type="term" value="F:cysteine-type endopeptidase inhibitor activity involved in apoptotic process"/>
    <property type="evidence" value="ECO:0007669"/>
    <property type="project" value="TreeGrafter"/>
</dbReference>
<reference evidence="1 2" key="1">
    <citation type="journal article" date="2017" name="PLoS Biol.">
        <title>The sea cucumber genome provides insights into morphological evolution and visceral regeneration.</title>
        <authorList>
            <person name="Zhang X."/>
            <person name="Sun L."/>
            <person name="Yuan J."/>
            <person name="Sun Y."/>
            <person name="Gao Y."/>
            <person name="Zhang L."/>
            <person name="Li S."/>
            <person name="Dai H."/>
            <person name="Hamel J.F."/>
            <person name="Liu C."/>
            <person name="Yu Y."/>
            <person name="Liu S."/>
            <person name="Lin W."/>
            <person name="Guo K."/>
            <person name="Jin S."/>
            <person name="Xu P."/>
            <person name="Storey K.B."/>
            <person name="Huan P."/>
            <person name="Zhang T."/>
            <person name="Zhou Y."/>
            <person name="Zhang J."/>
            <person name="Lin C."/>
            <person name="Li X."/>
            <person name="Xing L."/>
            <person name="Huo D."/>
            <person name="Sun M."/>
            <person name="Wang L."/>
            <person name="Mercier A."/>
            <person name="Li F."/>
            <person name="Yang H."/>
            <person name="Xiang J."/>
        </authorList>
    </citation>
    <scope>NUCLEOTIDE SEQUENCE [LARGE SCALE GENOMIC DNA]</scope>
    <source>
        <strain evidence="1">Shaxun</strain>
        <tissue evidence="1">Muscle</tissue>
    </source>
</reference>
<evidence type="ECO:0000313" key="1">
    <source>
        <dbReference type="EMBL" id="PIK48979.1"/>
    </source>
</evidence>
<dbReference type="GO" id="GO:0043066">
    <property type="term" value="P:negative regulation of apoptotic process"/>
    <property type="evidence" value="ECO:0007669"/>
    <property type="project" value="TreeGrafter"/>
</dbReference>
<dbReference type="SMART" id="SM00238">
    <property type="entry name" value="BIR"/>
    <property type="match status" value="2"/>
</dbReference>
<organism evidence="1 2">
    <name type="scientific">Stichopus japonicus</name>
    <name type="common">Sea cucumber</name>
    <dbReference type="NCBI Taxonomy" id="307972"/>
    <lineage>
        <taxon>Eukaryota</taxon>
        <taxon>Metazoa</taxon>
        <taxon>Echinodermata</taxon>
        <taxon>Eleutherozoa</taxon>
        <taxon>Echinozoa</taxon>
        <taxon>Holothuroidea</taxon>
        <taxon>Aspidochirotacea</taxon>
        <taxon>Aspidochirotida</taxon>
        <taxon>Stichopodidae</taxon>
        <taxon>Apostichopus</taxon>
    </lineage>
</organism>
<dbReference type="AlphaFoldDB" id="A0A2G8KLT6"/>
<comment type="caution">
    <text evidence="1">The sequence shown here is derived from an EMBL/GenBank/DDBJ whole genome shotgun (WGS) entry which is preliminary data.</text>
</comment>
<name>A0A2G8KLT6_STIJA</name>